<dbReference type="Gene3D" id="3.40.50.620">
    <property type="entry name" value="HUPs"/>
    <property type="match status" value="1"/>
</dbReference>
<feature type="domain" description="UspA" evidence="2">
    <location>
        <begin position="1"/>
        <end position="144"/>
    </location>
</feature>
<dbReference type="AlphaFoldDB" id="A0A1W2A1M8"/>
<name>A0A1W2A1M8_9RHOB</name>
<dbReference type="CDD" id="cd00293">
    <property type="entry name" value="USP-like"/>
    <property type="match status" value="1"/>
</dbReference>
<dbReference type="InterPro" id="IPR014729">
    <property type="entry name" value="Rossmann-like_a/b/a_fold"/>
</dbReference>
<evidence type="ECO:0000313" key="3">
    <source>
        <dbReference type="EMBL" id="SMC54597.1"/>
    </source>
</evidence>
<dbReference type="OrthoDB" id="5186731at2"/>
<reference evidence="3 4" key="1">
    <citation type="submission" date="2017-04" db="EMBL/GenBank/DDBJ databases">
        <authorList>
            <person name="Afonso C.L."/>
            <person name="Miller P.J."/>
            <person name="Scott M.A."/>
            <person name="Spackman E."/>
            <person name="Goraichik I."/>
            <person name="Dimitrov K.M."/>
            <person name="Suarez D.L."/>
            <person name="Swayne D.E."/>
        </authorList>
    </citation>
    <scope>NUCLEOTIDE SEQUENCE [LARGE SCALE GENOMIC DNA]</scope>
    <source>
        <strain evidence="3 4">CGMCC 1.12644</strain>
    </source>
</reference>
<sequence length="144" mass="15583">MSGKFVVAYDGSPASRRALDFAADRAAAQSTTLVVVHVLEWSPYSFLTPTEIEERHVRRRQELERAEKALMAPVVEELSSKGITIETVIKYGHISDTLCEVVKDKGATQMFVGRDGHGALSARVFGSVAGSLVQIAPVPCTIVP</sequence>
<protein>
    <submittedName>
        <fullName evidence="3">Nucleotide-binding universal stress protein, UspA family</fullName>
    </submittedName>
</protein>
<dbReference type="PRINTS" id="PR01438">
    <property type="entry name" value="UNVRSLSTRESS"/>
</dbReference>
<dbReference type="InterPro" id="IPR006016">
    <property type="entry name" value="UspA"/>
</dbReference>
<accession>A0A1W2A1M8</accession>
<comment type="similarity">
    <text evidence="1">Belongs to the universal stress protein A family.</text>
</comment>
<keyword evidence="4" id="KW-1185">Reference proteome</keyword>
<dbReference type="STRING" id="1387277.SAMN06295998_102324"/>
<dbReference type="Pfam" id="PF00582">
    <property type="entry name" value="Usp"/>
    <property type="match status" value="1"/>
</dbReference>
<gene>
    <name evidence="3" type="ORF">SAMN06295998_102324</name>
</gene>
<evidence type="ECO:0000313" key="4">
    <source>
        <dbReference type="Proteomes" id="UP000192330"/>
    </source>
</evidence>
<dbReference type="PANTHER" id="PTHR46268:SF6">
    <property type="entry name" value="UNIVERSAL STRESS PROTEIN UP12"/>
    <property type="match status" value="1"/>
</dbReference>
<dbReference type="Proteomes" id="UP000192330">
    <property type="component" value="Unassembled WGS sequence"/>
</dbReference>
<evidence type="ECO:0000259" key="2">
    <source>
        <dbReference type="Pfam" id="PF00582"/>
    </source>
</evidence>
<evidence type="ECO:0000256" key="1">
    <source>
        <dbReference type="ARBA" id="ARBA00008791"/>
    </source>
</evidence>
<organism evidence="3 4">
    <name type="scientific">Primorskyibacter flagellatus</name>
    <dbReference type="NCBI Taxonomy" id="1387277"/>
    <lineage>
        <taxon>Bacteria</taxon>
        <taxon>Pseudomonadati</taxon>
        <taxon>Pseudomonadota</taxon>
        <taxon>Alphaproteobacteria</taxon>
        <taxon>Rhodobacterales</taxon>
        <taxon>Roseobacteraceae</taxon>
        <taxon>Primorskyibacter</taxon>
    </lineage>
</organism>
<proteinExistence type="inferred from homology"/>
<dbReference type="EMBL" id="FWYD01000002">
    <property type="protein sequence ID" value="SMC54597.1"/>
    <property type="molecule type" value="Genomic_DNA"/>
</dbReference>
<dbReference type="RefSeq" id="WP_084350704.1">
    <property type="nucleotide sequence ID" value="NZ_FWYD01000002.1"/>
</dbReference>
<dbReference type="PANTHER" id="PTHR46268">
    <property type="entry name" value="STRESS RESPONSE PROTEIN NHAX"/>
    <property type="match status" value="1"/>
</dbReference>
<dbReference type="SUPFAM" id="SSF52402">
    <property type="entry name" value="Adenine nucleotide alpha hydrolases-like"/>
    <property type="match status" value="1"/>
</dbReference>
<dbReference type="InterPro" id="IPR006015">
    <property type="entry name" value="Universal_stress_UspA"/>
</dbReference>